<reference evidence="7 8" key="1">
    <citation type="journal article" date="2016" name="Front. Microbiol.">
        <title>High-Level Heat Resistance of Spores of Bacillus amyloliquefaciens and Bacillus licheniformis Results from the Presence of a spoVA Operon in a Tn1546 Transposon.</title>
        <authorList>
            <person name="Berendsen E.M."/>
            <person name="Koning R.A."/>
            <person name="Boekhorst J."/>
            <person name="de Jong A."/>
            <person name="Kuipers O.P."/>
            <person name="Wells-Bennik M.H."/>
        </authorList>
    </citation>
    <scope>NUCLEOTIDE SEQUENCE [LARGE SCALE GENOMIC DNA]</scope>
    <source>
        <strain evidence="7 8">B4121</strain>
    </source>
</reference>
<dbReference type="HAMAP" id="MF_01871">
    <property type="entry name" value="DabA"/>
    <property type="match status" value="1"/>
</dbReference>
<comment type="similarity">
    <text evidence="6">Belongs to the inorganic carbon transporter (TC 9.A.2) DabA family.</text>
</comment>
<evidence type="ECO:0000256" key="1">
    <source>
        <dbReference type="ARBA" id="ARBA00022448"/>
    </source>
</evidence>
<keyword evidence="1 6" id="KW-0813">Transport</keyword>
<keyword evidence="2 6" id="KW-1003">Cell membrane</keyword>
<dbReference type="Proteomes" id="UP000185604">
    <property type="component" value="Unassembled WGS sequence"/>
</dbReference>
<feature type="binding site" evidence="6">
    <location>
        <position position="575"/>
    </location>
    <ligand>
        <name>Zn(2+)</name>
        <dbReference type="ChEBI" id="CHEBI:29105"/>
    </ligand>
</feature>
<comment type="function">
    <text evidence="6">Part of an energy-coupled inorganic carbon pump.</text>
</comment>
<evidence type="ECO:0000256" key="3">
    <source>
        <dbReference type="ARBA" id="ARBA00022723"/>
    </source>
</evidence>
<organism evidence="7 8">
    <name type="scientific">Bacillus paralicheniformis</name>
    <dbReference type="NCBI Taxonomy" id="1648923"/>
    <lineage>
        <taxon>Bacteria</taxon>
        <taxon>Bacillati</taxon>
        <taxon>Bacillota</taxon>
        <taxon>Bacilli</taxon>
        <taxon>Bacillales</taxon>
        <taxon>Bacillaceae</taxon>
        <taxon>Bacillus</taxon>
    </lineage>
</organism>
<dbReference type="GO" id="GO:0008270">
    <property type="term" value="F:zinc ion binding"/>
    <property type="evidence" value="ECO:0007669"/>
    <property type="project" value="UniProtKB-UniRule"/>
</dbReference>
<feature type="binding site" evidence="6">
    <location>
        <position position="590"/>
    </location>
    <ligand>
        <name>Zn(2+)</name>
        <dbReference type="ChEBI" id="CHEBI:29105"/>
    </ligand>
</feature>
<dbReference type="EMBL" id="LKPO01000005">
    <property type="protein sequence ID" value="OLF96433.1"/>
    <property type="molecule type" value="Genomic_DNA"/>
</dbReference>
<sequence>MKAAPTLSKQLIFKYEHQTADFNIDESVQSAARVIAPLWPIETFAARHPWMGLEEQTFEQTARQLKQQLQVDIYPKSSIFRSAKQRGEIDEAILEKKLTHWLDSHQPGMQRETAEAFCKAALKLDVIPEQLLRSPQVEKLAKQAARGTIDDQKTRLIKPLSVFAGQKTAHLLDHHVIKWCKLFLDESQSEWRLPHREKGFYSAWRQLVEHDPALARAERQRLKGWPEEPRDAMKRALRALDISDGDVQAYLEAHLLSLPGWAGMMLWRSQQSQDEQGLLLEYLAIRLSMEWMLIEPYLPLSKPKPEKEMQVVPLIAAWLHWGGLAPDEWLKLSAAEQKARLTLARRFDDLTRRRIWLEAWEQSYAAEVRNLITANKPAAAAKSEAALAQLAFCIDVRSEPFRRALEKSGPFETYGTAGFFNLAIETCELGTKHTHSSLPVILKPQHRVNETADESSFKSYQEHKKAAASLSSAFKKMKQNLLAGMLLPEVSGPWLSLQMAARSLVPRTAGQTFRNVRKTWLKKPQAKLSLDRMETSDAGIPVGFTDEEKAAYARQALKMMGITDRFAPLVVICGHASRSTNNPYASALDCGACGGASGAFNARVLAALCNLPSVRQRLRSDGIFIPDDTVFAAAEHITTLDELQWLYVPELPAKAQQAFDRINSVLPDVSRTVGAERLEELPQLGYQNPRNEVERFAEDWSEVRPEWGLARNASFIIGTRRLTREADLEGRAFLHSYDWRNDEDGSILSSIISGPGTVAQWINLQYYASTVAPHYYGSGNKATQTVTSGLGVMQGNASDLLAGLPWQSVMRSDDEIYHAPLRLLIVIEAPDDAIERLLDRDHSFRQKAENGWIHLASINPEGKWKNWTNTINE</sequence>
<keyword evidence="3 6" id="KW-0479">Metal-binding</keyword>
<dbReference type="AlphaFoldDB" id="A0A7Z0WZY5"/>
<evidence type="ECO:0000256" key="4">
    <source>
        <dbReference type="ARBA" id="ARBA00022833"/>
    </source>
</evidence>
<evidence type="ECO:0000256" key="6">
    <source>
        <dbReference type="HAMAP-Rule" id="MF_01871"/>
    </source>
</evidence>
<name>A0A7Z0WZY5_9BACI</name>
<evidence type="ECO:0000256" key="2">
    <source>
        <dbReference type="ARBA" id="ARBA00022475"/>
    </source>
</evidence>
<comment type="caution">
    <text evidence="7">The sequence shown here is derived from an EMBL/GenBank/DDBJ whole genome shotgun (WGS) entry which is preliminary data.</text>
</comment>
<keyword evidence="7" id="KW-0812">Transmembrane</keyword>
<proteinExistence type="inferred from homology"/>
<dbReference type="RefSeq" id="WP_075212798.1">
    <property type="nucleotide sequence ID" value="NZ_LKPO01000005.1"/>
</dbReference>
<keyword evidence="4 6" id="KW-0862">Zinc</keyword>
<evidence type="ECO:0000313" key="8">
    <source>
        <dbReference type="Proteomes" id="UP000185604"/>
    </source>
</evidence>
<comment type="subcellular location">
    <subcellularLocation>
        <location evidence="6">Cell membrane</location>
        <topology evidence="6">Peripheral membrane protein</topology>
    </subcellularLocation>
</comment>
<evidence type="ECO:0000313" key="7">
    <source>
        <dbReference type="EMBL" id="OLF96433.1"/>
    </source>
</evidence>
<comment type="subunit">
    <text evidence="6">Forms a complex with DabB.</text>
</comment>
<feature type="binding site" evidence="6">
    <location>
        <position position="395"/>
    </location>
    <ligand>
        <name>Zn(2+)</name>
        <dbReference type="ChEBI" id="CHEBI:29105"/>
    </ligand>
</feature>
<dbReference type="GO" id="GO:0005886">
    <property type="term" value="C:plasma membrane"/>
    <property type="evidence" value="ECO:0007669"/>
    <property type="project" value="UniProtKB-SubCell"/>
</dbReference>
<comment type="cofactor">
    <cofactor evidence="6">
        <name>Zn(2+)</name>
        <dbReference type="ChEBI" id="CHEBI:29105"/>
    </cofactor>
</comment>
<gene>
    <name evidence="6" type="primary">dabA</name>
    <name evidence="7" type="ORF">B4121_1055</name>
</gene>
<protein>
    <recommendedName>
        <fullName evidence="6">Probable inorganic carbon transporter subunit DabA</fullName>
    </recommendedName>
</protein>
<keyword evidence="7" id="KW-0830">Ubiquinone</keyword>
<evidence type="ECO:0000256" key="5">
    <source>
        <dbReference type="ARBA" id="ARBA00023136"/>
    </source>
</evidence>
<dbReference type="PANTHER" id="PTHR38344">
    <property type="entry name" value="UPF0753 PROTEIN AQ_863"/>
    <property type="match status" value="1"/>
</dbReference>
<accession>A0A7Z0WZY5</accession>
<keyword evidence="5 6" id="KW-0472">Membrane</keyword>
<dbReference type="InterPro" id="IPR018752">
    <property type="entry name" value="DabA"/>
</dbReference>
<dbReference type="PANTHER" id="PTHR38344:SF1">
    <property type="entry name" value="INORGANIC CARBON TRANSPORTER SUBUNIT DABA-RELATED"/>
    <property type="match status" value="1"/>
</dbReference>
<feature type="binding site" evidence="6">
    <location>
        <position position="393"/>
    </location>
    <ligand>
        <name>Zn(2+)</name>
        <dbReference type="ChEBI" id="CHEBI:29105"/>
    </ligand>
</feature>
<dbReference type="Pfam" id="PF10070">
    <property type="entry name" value="DabA"/>
    <property type="match status" value="1"/>
</dbReference>